<name>A0ABP7F5T6_9ACTN</name>
<dbReference type="Proteomes" id="UP001499884">
    <property type="component" value="Unassembled WGS sequence"/>
</dbReference>
<gene>
    <name evidence="1" type="ORF">GCM10023082_32020</name>
</gene>
<accession>A0ABP7F5T6</accession>
<organism evidence="1 2">
    <name type="scientific">Streptomyces tremellae</name>
    <dbReference type="NCBI Taxonomy" id="1124239"/>
    <lineage>
        <taxon>Bacteria</taxon>
        <taxon>Bacillati</taxon>
        <taxon>Actinomycetota</taxon>
        <taxon>Actinomycetes</taxon>
        <taxon>Kitasatosporales</taxon>
        <taxon>Streptomycetaceae</taxon>
        <taxon>Streptomyces</taxon>
    </lineage>
</organism>
<evidence type="ECO:0000313" key="1">
    <source>
        <dbReference type="EMBL" id="GAA3732021.1"/>
    </source>
</evidence>
<reference evidence="2" key="1">
    <citation type="journal article" date="2019" name="Int. J. Syst. Evol. Microbiol.">
        <title>The Global Catalogue of Microorganisms (GCM) 10K type strain sequencing project: providing services to taxonomists for standard genome sequencing and annotation.</title>
        <authorList>
            <consortium name="The Broad Institute Genomics Platform"/>
            <consortium name="The Broad Institute Genome Sequencing Center for Infectious Disease"/>
            <person name="Wu L."/>
            <person name="Ma J."/>
        </authorList>
    </citation>
    <scope>NUCLEOTIDE SEQUENCE [LARGE SCALE GENOMIC DNA]</scope>
    <source>
        <strain evidence="2">JCM 30846</strain>
    </source>
</reference>
<proteinExistence type="predicted"/>
<comment type="caution">
    <text evidence="1">The sequence shown here is derived from an EMBL/GenBank/DDBJ whole genome shotgun (WGS) entry which is preliminary data.</text>
</comment>
<dbReference type="EMBL" id="BAABEP010000019">
    <property type="protein sequence ID" value="GAA3732021.1"/>
    <property type="molecule type" value="Genomic_DNA"/>
</dbReference>
<sequence length="70" mass="7196">MVPVAQGQADGGLRHVTFLSVAALTAKAAGVRRGRPVPYGVRAAGRDGTICSASGQNKTVFVHVQRLPGL</sequence>
<evidence type="ECO:0000313" key="2">
    <source>
        <dbReference type="Proteomes" id="UP001499884"/>
    </source>
</evidence>
<protein>
    <submittedName>
        <fullName evidence="1">Uncharacterized protein</fullName>
    </submittedName>
</protein>
<keyword evidence="2" id="KW-1185">Reference proteome</keyword>